<comment type="caution">
    <text evidence="3">The sequence shown here is derived from an EMBL/GenBank/DDBJ whole genome shotgun (WGS) entry which is preliminary data.</text>
</comment>
<keyword evidence="1" id="KW-0119">Carbohydrate metabolism</keyword>
<name>A0A365YIS7_9MICC</name>
<gene>
    <name evidence="3" type="ORF">C1H84_03935</name>
</gene>
<dbReference type="InterPro" id="IPR036237">
    <property type="entry name" value="Xyl_isomerase-like_sf"/>
</dbReference>
<evidence type="ECO:0000256" key="1">
    <source>
        <dbReference type="ARBA" id="ARBA00023277"/>
    </source>
</evidence>
<evidence type="ECO:0000259" key="2">
    <source>
        <dbReference type="Pfam" id="PF01261"/>
    </source>
</evidence>
<dbReference type="Pfam" id="PF01261">
    <property type="entry name" value="AP_endonuc_2"/>
    <property type="match status" value="1"/>
</dbReference>
<dbReference type="AlphaFoldDB" id="A0A365YIS7"/>
<dbReference type="Proteomes" id="UP000252167">
    <property type="component" value="Unassembled WGS sequence"/>
</dbReference>
<evidence type="ECO:0000313" key="4">
    <source>
        <dbReference type="Proteomes" id="UP000252167"/>
    </source>
</evidence>
<dbReference type="EMBL" id="POAF01000002">
    <property type="protein sequence ID" value="RBM02596.1"/>
    <property type="molecule type" value="Genomic_DNA"/>
</dbReference>
<accession>A0A365YIS7</accession>
<feature type="domain" description="Xylose isomerase-like TIM barrel" evidence="2">
    <location>
        <begin position="25"/>
        <end position="257"/>
    </location>
</feature>
<organism evidence="3 4">
    <name type="scientific">Glutamicibacter soli</name>
    <dbReference type="NCBI Taxonomy" id="453836"/>
    <lineage>
        <taxon>Bacteria</taxon>
        <taxon>Bacillati</taxon>
        <taxon>Actinomycetota</taxon>
        <taxon>Actinomycetes</taxon>
        <taxon>Micrococcales</taxon>
        <taxon>Micrococcaceae</taxon>
        <taxon>Glutamicibacter</taxon>
    </lineage>
</organism>
<evidence type="ECO:0000313" key="3">
    <source>
        <dbReference type="EMBL" id="RBM02596.1"/>
    </source>
</evidence>
<sequence length="276" mass="29374">MNTTTQELGLAQLSLLGSSPAALVYLAADTGFDFVGARVRQVTEEEKPYNLQPGSPLLAKTLKAVKDTGVRVHDIEFILLDGANQREAWLQMLDAGQALEARTLTVAASDGNLQRLTENLGLMTEDAQGFGIVPTLEVISYQSVNTLELAGELAQASGCRIVADTLHLSRIQASPAQLAAQARHVAMLQLCDAPAQRPDTREGLVLESRSERMVPGQGAVQLAEFVAALPAGTPLSVETPSDSTVARIGARRWAEELKAGAEQVLARARTLRTAAV</sequence>
<dbReference type="SUPFAM" id="SSF51658">
    <property type="entry name" value="Xylose isomerase-like"/>
    <property type="match status" value="1"/>
</dbReference>
<reference evidence="3 4" key="1">
    <citation type="submission" date="2018-01" db="EMBL/GenBank/DDBJ databases">
        <title>Glutamicibacter soli strain NHPC-3 Whole genome sequence and assembly.</title>
        <authorList>
            <person name="Choudhury P."/>
            <person name="Gupta D."/>
            <person name="Sengupta K."/>
            <person name="Jawed A."/>
            <person name="Sultana N."/>
            <person name="Saha P."/>
        </authorList>
    </citation>
    <scope>NUCLEOTIDE SEQUENCE [LARGE SCALE GENOMIC DNA]</scope>
    <source>
        <strain evidence="3 4">NHPC-3</strain>
    </source>
</reference>
<protein>
    <submittedName>
        <fullName evidence="3">Xylose isomerase</fullName>
    </submittedName>
</protein>
<dbReference type="InterPro" id="IPR050312">
    <property type="entry name" value="IolE/XylAMocC-like"/>
</dbReference>
<keyword evidence="3" id="KW-0413">Isomerase</keyword>
<dbReference type="GO" id="GO:0016853">
    <property type="term" value="F:isomerase activity"/>
    <property type="evidence" value="ECO:0007669"/>
    <property type="project" value="UniProtKB-KW"/>
</dbReference>
<dbReference type="PANTHER" id="PTHR12110:SF48">
    <property type="entry name" value="BLL3656 PROTEIN"/>
    <property type="match status" value="1"/>
</dbReference>
<keyword evidence="4" id="KW-1185">Reference proteome</keyword>
<dbReference type="Gene3D" id="3.20.20.150">
    <property type="entry name" value="Divalent-metal-dependent TIM barrel enzymes"/>
    <property type="match status" value="1"/>
</dbReference>
<dbReference type="InterPro" id="IPR013022">
    <property type="entry name" value="Xyl_isomerase-like_TIM-brl"/>
</dbReference>
<proteinExistence type="predicted"/>
<dbReference type="PANTHER" id="PTHR12110">
    <property type="entry name" value="HYDROXYPYRUVATE ISOMERASE"/>
    <property type="match status" value="1"/>
</dbReference>
<dbReference type="RefSeq" id="WP_113606605.1">
    <property type="nucleotide sequence ID" value="NZ_POAF01000002.1"/>
</dbReference>